<feature type="compositionally biased region" description="Polar residues" evidence="1">
    <location>
        <begin position="95"/>
        <end position="114"/>
    </location>
</feature>
<dbReference type="Proteomes" id="UP001627284">
    <property type="component" value="Unassembled WGS sequence"/>
</dbReference>
<feature type="compositionally biased region" description="Polar residues" evidence="1">
    <location>
        <begin position="123"/>
        <end position="132"/>
    </location>
</feature>
<dbReference type="EMBL" id="JBJKTR010000009">
    <property type="protein sequence ID" value="KAL3358818.1"/>
    <property type="molecule type" value="Genomic_DNA"/>
</dbReference>
<sequence length="163" mass="17586">IPSPKTIFTLLIPLSKPAPPPPIFLFSDNADEAERSHQLNQPERALLSSLPLFFLSPVIPLSSSPSPLLSSLLAAIAAMKTTSRQGEQQHRRDQQSLAASTSLPSFSDETSCSDQRPEAEGNRSGQQLSNSSRRGKQAAAPVRTTSAGANNDQQQQREAARQK</sequence>
<organism evidence="2 3">
    <name type="scientific">Solanum stoloniferum</name>
    <dbReference type="NCBI Taxonomy" id="62892"/>
    <lineage>
        <taxon>Eukaryota</taxon>
        <taxon>Viridiplantae</taxon>
        <taxon>Streptophyta</taxon>
        <taxon>Embryophyta</taxon>
        <taxon>Tracheophyta</taxon>
        <taxon>Spermatophyta</taxon>
        <taxon>Magnoliopsida</taxon>
        <taxon>eudicotyledons</taxon>
        <taxon>Gunneridae</taxon>
        <taxon>Pentapetalae</taxon>
        <taxon>asterids</taxon>
        <taxon>lamiids</taxon>
        <taxon>Solanales</taxon>
        <taxon>Solanaceae</taxon>
        <taxon>Solanoideae</taxon>
        <taxon>Solaneae</taxon>
        <taxon>Solanum</taxon>
    </lineage>
</organism>
<accession>A0ABD2TTB9</accession>
<comment type="caution">
    <text evidence="2">The sequence shown here is derived from an EMBL/GenBank/DDBJ whole genome shotgun (WGS) entry which is preliminary data.</text>
</comment>
<dbReference type="AlphaFoldDB" id="A0ABD2TTB9"/>
<evidence type="ECO:0000313" key="3">
    <source>
        <dbReference type="Proteomes" id="UP001627284"/>
    </source>
</evidence>
<feature type="region of interest" description="Disordered" evidence="1">
    <location>
        <begin position="80"/>
        <end position="163"/>
    </location>
</feature>
<gene>
    <name evidence="2" type="ORF">AABB24_015750</name>
</gene>
<reference evidence="2 3" key="1">
    <citation type="submission" date="2024-05" db="EMBL/GenBank/DDBJ databases">
        <title>De novo assembly of an allotetraploid wild potato.</title>
        <authorList>
            <person name="Hosaka A.J."/>
        </authorList>
    </citation>
    <scope>NUCLEOTIDE SEQUENCE [LARGE SCALE GENOMIC DNA]</scope>
    <source>
        <tissue evidence="2">Young leaves</tissue>
    </source>
</reference>
<evidence type="ECO:0000256" key="1">
    <source>
        <dbReference type="SAM" id="MobiDB-lite"/>
    </source>
</evidence>
<evidence type="ECO:0000313" key="2">
    <source>
        <dbReference type="EMBL" id="KAL3358818.1"/>
    </source>
</evidence>
<keyword evidence="3" id="KW-1185">Reference proteome</keyword>
<protein>
    <submittedName>
        <fullName evidence="2">Uncharacterized protein</fullName>
    </submittedName>
</protein>
<feature type="non-terminal residue" evidence="2">
    <location>
        <position position="1"/>
    </location>
</feature>
<name>A0ABD2TTB9_9SOLN</name>
<feature type="compositionally biased region" description="Polar residues" evidence="1">
    <location>
        <begin position="143"/>
        <end position="157"/>
    </location>
</feature>
<proteinExistence type="predicted"/>